<gene>
    <name evidence="20" type="ORF">GPM918_LOCUS13660</name>
    <name evidence="21" type="ORF">SRO942_LOCUS13660</name>
</gene>
<dbReference type="EMBL" id="CAJNOQ010003176">
    <property type="protein sequence ID" value="CAF0999140.1"/>
    <property type="molecule type" value="Genomic_DNA"/>
</dbReference>
<dbReference type="InterPro" id="IPR036986">
    <property type="entry name" value="S4_RNA-bd_sf"/>
</dbReference>
<keyword evidence="7 17" id="KW-0227">DNA damage</keyword>
<dbReference type="Proteomes" id="UP000663829">
    <property type="component" value="Unassembled WGS sequence"/>
</dbReference>
<dbReference type="Pfam" id="PF05192">
    <property type="entry name" value="MutS_III"/>
    <property type="match status" value="1"/>
</dbReference>
<dbReference type="InterPro" id="IPR027417">
    <property type="entry name" value="P-loop_NTPase"/>
</dbReference>
<dbReference type="InterPro" id="IPR002942">
    <property type="entry name" value="S4_RNA-bd"/>
</dbReference>
<dbReference type="Pfam" id="PF05190">
    <property type="entry name" value="MutS_IV"/>
    <property type="match status" value="1"/>
</dbReference>
<dbReference type="HAMAP" id="MF_00485">
    <property type="entry name" value="Ribosomal_eS4"/>
    <property type="match status" value="1"/>
</dbReference>
<dbReference type="InterPro" id="IPR007860">
    <property type="entry name" value="DNA_mmatch_repair_MutS_con_dom"/>
</dbReference>
<name>A0A814GNQ3_9BILA</name>
<dbReference type="GO" id="GO:0006312">
    <property type="term" value="P:mitotic recombination"/>
    <property type="evidence" value="ECO:0007669"/>
    <property type="project" value="TreeGrafter"/>
</dbReference>
<dbReference type="FunFam" id="1.10.1420.10:FF:000003">
    <property type="entry name" value="DNA mismatch repair protein"/>
    <property type="match status" value="1"/>
</dbReference>
<dbReference type="OrthoDB" id="295033at2759"/>
<dbReference type="Pfam" id="PF00467">
    <property type="entry name" value="KOW"/>
    <property type="match status" value="1"/>
</dbReference>
<dbReference type="GO" id="GO:0030983">
    <property type="term" value="F:mismatched DNA binding"/>
    <property type="evidence" value="ECO:0007669"/>
    <property type="project" value="InterPro"/>
</dbReference>
<accession>A0A814GNQ3</accession>
<dbReference type="PANTHER" id="PTHR11361">
    <property type="entry name" value="DNA MISMATCH REPAIR PROTEIN MUTS FAMILY MEMBER"/>
    <property type="match status" value="1"/>
</dbReference>
<dbReference type="Pfam" id="PF00488">
    <property type="entry name" value="MutS_V"/>
    <property type="match status" value="1"/>
</dbReference>
<evidence type="ECO:0000256" key="8">
    <source>
        <dbReference type="ARBA" id="ARBA00022840"/>
    </source>
</evidence>
<evidence type="ECO:0000256" key="9">
    <source>
        <dbReference type="ARBA" id="ARBA00022884"/>
    </source>
</evidence>
<dbReference type="InterPro" id="IPR016151">
    <property type="entry name" value="DNA_mismatch_repair_MutS_N"/>
</dbReference>
<dbReference type="FunFam" id="3.40.50.300:FF:001115">
    <property type="entry name" value="DNA mismatch repair protein MSH2"/>
    <property type="match status" value="1"/>
</dbReference>
<evidence type="ECO:0000256" key="15">
    <source>
        <dbReference type="ARBA" id="ARBA00073545"/>
    </source>
</evidence>
<comment type="caution">
    <text evidence="20">The sequence shown here is derived from an EMBL/GenBank/DDBJ whole genome shotgun (WGS) entry which is preliminary data.</text>
</comment>
<dbReference type="InterPro" id="IPR007696">
    <property type="entry name" value="DNA_mismatch_repair_MutS_core"/>
</dbReference>
<dbReference type="InterPro" id="IPR041982">
    <property type="entry name" value="Ribosomal_eS4_KOW"/>
</dbReference>
<evidence type="ECO:0000313" key="21">
    <source>
        <dbReference type="EMBL" id="CAF3770623.1"/>
    </source>
</evidence>
<dbReference type="Gene3D" id="2.40.50.740">
    <property type="match status" value="1"/>
</dbReference>
<dbReference type="FunFam" id="3.10.290.10:FF:000051">
    <property type="entry name" value="40S ribosomal protein S4, X isoform"/>
    <property type="match status" value="1"/>
</dbReference>
<dbReference type="PROSITE" id="PS50889">
    <property type="entry name" value="S4"/>
    <property type="match status" value="1"/>
</dbReference>
<dbReference type="InterPro" id="IPR045076">
    <property type="entry name" value="MutS"/>
</dbReference>
<dbReference type="PROSITE" id="PS00486">
    <property type="entry name" value="DNA_MISMATCH_REPAIR_2"/>
    <property type="match status" value="1"/>
</dbReference>
<dbReference type="EMBL" id="CAJOBC010003176">
    <property type="protein sequence ID" value="CAF3770623.1"/>
    <property type="molecule type" value="Genomic_DNA"/>
</dbReference>
<dbReference type="Pfam" id="PF08071">
    <property type="entry name" value="RS4NT"/>
    <property type="match status" value="1"/>
</dbReference>
<keyword evidence="14" id="KW-0687">Ribonucleoprotein</keyword>
<dbReference type="Gene3D" id="3.10.290.10">
    <property type="entry name" value="RNA-binding S4 domain"/>
    <property type="match status" value="1"/>
</dbReference>
<dbReference type="InterPro" id="IPR005824">
    <property type="entry name" value="KOW"/>
</dbReference>
<proteinExistence type="inferred from homology"/>
<dbReference type="InterPro" id="IPR036678">
    <property type="entry name" value="MutS_con_dom_sf"/>
</dbReference>
<evidence type="ECO:0000256" key="16">
    <source>
        <dbReference type="PROSITE-ProRule" id="PRU00182"/>
    </source>
</evidence>
<evidence type="ECO:0000256" key="10">
    <source>
        <dbReference type="ARBA" id="ARBA00022980"/>
    </source>
</evidence>
<dbReference type="SUPFAM" id="SSF52540">
    <property type="entry name" value="P-loop containing nucleoside triphosphate hydrolases"/>
    <property type="match status" value="1"/>
</dbReference>
<protein>
    <recommendedName>
        <fullName evidence="15">DNA mismatch repair protein MSH2</fullName>
    </recommendedName>
    <alternativeName>
        <fullName evidence="4">DNA mismatch repair protein Msh2</fullName>
    </alternativeName>
</protein>
<dbReference type="CDD" id="cd06087">
    <property type="entry name" value="KOW_RPS4"/>
    <property type="match status" value="1"/>
</dbReference>
<sequence length="1207" mass="137860">MGYRGIRKHLKRLHAPKHWMLDKLGGVFAPKPSSGPHKTRECLPVIIFLRNRLKYALTYDEARKICKQRLIKIDGKVRTDFLFPAGFMDVITIEKTGEHFRLIYDVKGRFCVHRIQPEEAKVKSVRMGPKKVPFLITHDARTIRYPDPHIKSNDTVQVDIATGKIQESIKFDTGNVVMITGGHNLGRVGIIQSRERHPGSFDIVHVKDASGHTFATRLAYVFVIGKGQKPWVSLPKGKGVRLTMSVEETLKDAEDDNSGSNEQTVDRDFIDIYRTLPEKAPVTIRLFERGDYYTFHGEDAIYASKELFQTSNAIKYWKSDSGGLLETCNLSKNQFEEMLRKLLLVKQYRVEIWNRKQRSTEWTLAFHGSPGNLSAFEDILFSSSSSQGQASTGVMACKLATEDGQTIVGIALIDVETYTMKVCEVNVTSHYSNLESILVQLGPKECLLPSIGATDENYLQLKKIIEKSQVLVTERPKNEFTSKDIVQDLTRLLTKRNADQDERRNIAALTEVQKVHAMCSLTAAIKFLQLLSDDSQFNRFSLKTHQCELYMRLDTAATIALHVFPDAQQDYSSNSKCSSLYSLLNRCRTAQGQRLLRLWLMQPLTDQGKLNERLDIVELFISDVTTRTYVSENFLSRVPDFLRLLRKFIKKKASLHDCYKIYSAISHIPKLIECLEHYDGNKKAILEHVFIQPLKELVSDFEKYCEMIEKTIDLDRVQKHEYIIKPDFDEDLKAHREKMSRYESDIQSDYYSICEDLEEAGGESGSSAKKKPRRSTKKKTNNADDDDDTIADSSGGVVKLEYDSKHNGYYYRIARKDESCLRQKTLKYKYQTLATKKEGVYFRSKRLEDLNEHYMTSRIQYDETQKALVDEVLQICLTYMDSLRSLLEILSELDCFISLAQVSAQYQYVRPKFSEENKIHLEDSRHPCVELQENMQFISNNVTLDREKQRFLIITGPNMGGKSTYIRQVGVIMLMAQIGCYVPCSSAEISIVDCILARIGSNDDLSRGVSTFMSEMLEMSTILDIATQKSLLIIDELGRGTSTYDGFGLAWAVADYICKQIQCYCLFATHFHELTLIEQEMPEIIENLHVDALADEQQLTLLYKIKQGVCDQSFGIHVAQLAQFPKHVIQFAQKRATELEEFTTTSSSKKIKAHDNKENIHTFASSESVESVWKDIEALKTHTDLSVTDAKSMIDNILEKATNLGLL</sequence>
<feature type="domain" description="DNA mismatch repair proteins mutS family" evidence="19">
    <location>
        <begin position="1030"/>
        <end position="1046"/>
    </location>
</feature>
<keyword evidence="6 17" id="KW-0547">Nucleotide-binding</keyword>
<dbReference type="FunFam" id="2.30.30.30:FF:000005">
    <property type="entry name" value="40S ribosomal protein S4"/>
    <property type="match status" value="1"/>
</dbReference>
<dbReference type="InterPro" id="IPR013845">
    <property type="entry name" value="Ribosomal_eS4_central_region"/>
</dbReference>
<evidence type="ECO:0000256" key="3">
    <source>
        <dbReference type="ARBA" id="ARBA00007500"/>
    </source>
</evidence>
<evidence type="ECO:0000256" key="18">
    <source>
        <dbReference type="SAM" id="MobiDB-lite"/>
    </source>
</evidence>
<dbReference type="GO" id="GO:0003735">
    <property type="term" value="F:structural constituent of ribosome"/>
    <property type="evidence" value="ECO:0007669"/>
    <property type="project" value="InterPro"/>
</dbReference>
<dbReference type="InterPro" id="IPR007861">
    <property type="entry name" value="DNA_mismatch_repair_MutS_clamp"/>
</dbReference>
<dbReference type="PANTHER" id="PTHR11361:SF35">
    <property type="entry name" value="DNA MISMATCH REPAIR PROTEIN MSH2"/>
    <property type="match status" value="1"/>
</dbReference>
<dbReference type="Proteomes" id="UP000681722">
    <property type="component" value="Unassembled WGS sequence"/>
</dbReference>
<dbReference type="GO" id="GO:0032301">
    <property type="term" value="C:MutSalpha complex"/>
    <property type="evidence" value="ECO:0007669"/>
    <property type="project" value="TreeGrafter"/>
</dbReference>
<dbReference type="GO" id="GO:0005524">
    <property type="term" value="F:ATP binding"/>
    <property type="evidence" value="ECO:0007669"/>
    <property type="project" value="UniProtKB-KW"/>
</dbReference>
<keyword evidence="8" id="KW-0067">ATP-binding</keyword>
<keyword evidence="9 16" id="KW-0694">RNA-binding</keyword>
<dbReference type="InterPro" id="IPR013843">
    <property type="entry name" value="Ribosomal_eS4_N"/>
</dbReference>
<dbReference type="GO" id="GO:0005840">
    <property type="term" value="C:ribosome"/>
    <property type="evidence" value="ECO:0007669"/>
    <property type="project" value="UniProtKB-KW"/>
</dbReference>
<dbReference type="GO" id="GO:1990904">
    <property type="term" value="C:ribonucleoprotein complex"/>
    <property type="evidence" value="ECO:0007669"/>
    <property type="project" value="UniProtKB-KW"/>
</dbReference>
<feature type="compositionally biased region" description="Basic residues" evidence="18">
    <location>
        <begin position="768"/>
        <end position="780"/>
    </location>
</feature>
<evidence type="ECO:0000313" key="22">
    <source>
        <dbReference type="Proteomes" id="UP000663829"/>
    </source>
</evidence>
<dbReference type="Pfam" id="PF05188">
    <property type="entry name" value="MutS_II"/>
    <property type="match status" value="1"/>
</dbReference>
<dbReference type="CDD" id="cd00165">
    <property type="entry name" value="S4"/>
    <property type="match status" value="1"/>
</dbReference>
<dbReference type="Gene3D" id="3.40.1170.10">
    <property type="entry name" value="DNA repair protein MutS, domain I"/>
    <property type="match status" value="1"/>
</dbReference>
<keyword evidence="5" id="KW-0699">rRNA-binding</keyword>
<dbReference type="SMART" id="SM00534">
    <property type="entry name" value="MUTSac"/>
    <property type="match status" value="1"/>
</dbReference>
<dbReference type="Gene3D" id="1.10.1420.10">
    <property type="match status" value="2"/>
</dbReference>
<evidence type="ECO:0000256" key="6">
    <source>
        <dbReference type="ARBA" id="ARBA00022741"/>
    </source>
</evidence>
<keyword evidence="10" id="KW-0689">Ribosomal protein</keyword>
<evidence type="ECO:0000313" key="20">
    <source>
        <dbReference type="EMBL" id="CAF0999140.1"/>
    </source>
</evidence>
<dbReference type="FunFam" id="2.40.50.740:FF:000001">
    <property type="entry name" value="40S ribosomal protein S4"/>
    <property type="match status" value="1"/>
</dbReference>
<dbReference type="Pfam" id="PF16121">
    <property type="entry name" value="40S_S4_C"/>
    <property type="match status" value="1"/>
</dbReference>
<evidence type="ECO:0000256" key="13">
    <source>
        <dbReference type="ARBA" id="ARBA00023242"/>
    </source>
</evidence>
<evidence type="ECO:0000256" key="5">
    <source>
        <dbReference type="ARBA" id="ARBA00022730"/>
    </source>
</evidence>
<keyword evidence="11 17" id="KW-0238">DNA-binding</keyword>
<keyword evidence="13" id="KW-0539">Nucleus</keyword>
<dbReference type="InterPro" id="IPR032277">
    <property type="entry name" value="Ribosomal_eS4_C"/>
</dbReference>
<dbReference type="AlphaFoldDB" id="A0A814GNQ3"/>
<evidence type="ECO:0000256" key="11">
    <source>
        <dbReference type="ARBA" id="ARBA00023125"/>
    </source>
</evidence>
<dbReference type="GO" id="GO:0140664">
    <property type="term" value="F:ATP-dependent DNA damage sensor activity"/>
    <property type="evidence" value="ECO:0007669"/>
    <property type="project" value="InterPro"/>
</dbReference>
<dbReference type="Gene3D" id="3.30.420.110">
    <property type="entry name" value="MutS, connector domain"/>
    <property type="match status" value="1"/>
</dbReference>
<dbReference type="FunFam" id="3.30.420.110:FF:000002">
    <property type="entry name" value="DNA mismatch repair protein"/>
    <property type="match status" value="1"/>
</dbReference>
<dbReference type="Gene3D" id="2.30.30.30">
    <property type="match status" value="1"/>
</dbReference>
<feature type="region of interest" description="Disordered" evidence="18">
    <location>
        <begin position="760"/>
        <end position="790"/>
    </location>
</feature>
<dbReference type="GO" id="GO:0006412">
    <property type="term" value="P:translation"/>
    <property type="evidence" value="ECO:0007669"/>
    <property type="project" value="InterPro"/>
</dbReference>
<evidence type="ECO:0000256" key="14">
    <source>
        <dbReference type="ARBA" id="ARBA00023274"/>
    </source>
</evidence>
<dbReference type="InterPro" id="IPR000876">
    <property type="entry name" value="Ribosomal_eS4"/>
</dbReference>
<dbReference type="SMART" id="SM00533">
    <property type="entry name" value="MUTSd"/>
    <property type="match status" value="1"/>
</dbReference>
<dbReference type="GO" id="GO:0019843">
    <property type="term" value="F:rRNA binding"/>
    <property type="evidence" value="ECO:0007669"/>
    <property type="project" value="UniProtKB-KW"/>
</dbReference>
<dbReference type="InterPro" id="IPR014722">
    <property type="entry name" value="Rib_uL2_dom2"/>
</dbReference>
<evidence type="ECO:0000256" key="1">
    <source>
        <dbReference type="ARBA" id="ARBA00004123"/>
    </source>
</evidence>
<comment type="similarity">
    <text evidence="3">Belongs to the eukaryotic ribosomal protein eS4 family.</text>
</comment>
<evidence type="ECO:0000256" key="12">
    <source>
        <dbReference type="ARBA" id="ARBA00023204"/>
    </source>
</evidence>
<evidence type="ECO:0000259" key="19">
    <source>
        <dbReference type="PROSITE" id="PS00486"/>
    </source>
</evidence>
<evidence type="ECO:0000256" key="7">
    <source>
        <dbReference type="ARBA" id="ARBA00022763"/>
    </source>
</evidence>
<comment type="function">
    <text evidence="17">Component of the post-replicative DNA mismatch repair system (MMR).</text>
</comment>
<dbReference type="Pfam" id="PF00900">
    <property type="entry name" value="Ribosomal_S4e"/>
    <property type="match status" value="1"/>
</dbReference>
<dbReference type="InterPro" id="IPR000432">
    <property type="entry name" value="DNA_mismatch_repair_MutS_C"/>
</dbReference>
<evidence type="ECO:0000256" key="4">
    <source>
        <dbReference type="ARBA" id="ARBA00019549"/>
    </source>
</evidence>
<comment type="subcellular location">
    <subcellularLocation>
        <location evidence="1">Nucleus</location>
    </subcellularLocation>
</comment>
<keyword evidence="12 17" id="KW-0234">DNA repair</keyword>
<dbReference type="Pfam" id="PF01624">
    <property type="entry name" value="MutS_I"/>
    <property type="match status" value="1"/>
</dbReference>
<organism evidence="20 22">
    <name type="scientific">Didymodactylos carnosus</name>
    <dbReference type="NCBI Taxonomy" id="1234261"/>
    <lineage>
        <taxon>Eukaryota</taxon>
        <taxon>Metazoa</taxon>
        <taxon>Spiralia</taxon>
        <taxon>Gnathifera</taxon>
        <taxon>Rotifera</taxon>
        <taxon>Eurotatoria</taxon>
        <taxon>Bdelloidea</taxon>
        <taxon>Philodinida</taxon>
        <taxon>Philodinidae</taxon>
        <taxon>Didymodactylos</taxon>
    </lineage>
</organism>
<dbReference type="InterPro" id="IPR036187">
    <property type="entry name" value="DNA_mismatch_repair_MutS_sf"/>
</dbReference>
<dbReference type="GO" id="GO:0006298">
    <property type="term" value="P:mismatch repair"/>
    <property type="evidence" value="ECO:0007669"/>
    <property type="project" value="InterPro"/>
</dbReference>
<dbReference type="GO" id="GO:0043570">
    <property type="term" value="P:maintenance of DNA repeat elements"/>
    <property type="evidence" value="ECO:0007669"/>
    <property type="project" value="UniProtKB-ARBA"/>
</dbReference>
<dbReference type="Gene3D" id="3.40.50.300">
    <property type="entry name" value="P-loop containing nucleotide triphosphate hydrolases"/>
    <property type="match status" value="1"/>
</dbReference>
<dbReference type="SUPFAM" id="SSF48334">
    <property type="entry name" value="DNA repair protein MutS, domain III"/>
    <property type="match status" value="1"/>
</dbReference>
<comment type="similarity">
    <text evidence="2 17">Belongs to the DNA mismatch repair MutS family.</text>
</comment>
<keyword evidence="22" id="KW-1185">Reference proteome</keyword>
<dbReference type="SMART" id="SM00363">
    <property type="entry name" value="S4"/>
    <property type="match status" value="1"/>
</dbReference>
<evidence type="ECO:0000256" key="17">
    <source>
        <dbReference type="RuleBase" id="RU003756"/>
    </source>
</evidence>
<dbReference type="InterPro" id="IPR038237">
    <property type="entry name" value="Ribosomal_eS4_central_sf"/>
</dbReference>
<reference evidence="20" key="1">
    <citation type="submission" date="2021-02" db="EMBL/GenBank/DDBJ databases">
        <authorList>
            <person name="Nowell W R."/>
        </authorList>
    </citation>
    <scope>NUCLEOTIDE SEQUENCE</scope>
</reference>
<dbReference type="InterPro" id="IPR007695">
    <property type="entry name" value="DNA_mismatch_repair_MutS-lik_N"/>
</dbReference>
<evidence type="ECO:0000256" key="2">
    <source>
        <dbReference type="ARBA" id="ARBA00006271"/>
    </source>
</evidence>